<dbReference type="AlphaFoldDB" id="H2C8T2"/>
<protein>
    <submittedName>
        <fullName evidence="1">Uncharacterized protein</fullName>
    </submittedName>
</protein>
<dbReference type="HOGENOM" id="CLU_1237967_0_0_2"/>
<organism evidence="1 2">
    <name type="scientific">Metallosphaera yellowstonensis MK1</name>
    <dbReference type="NCBI Taxonomy" id="671065"/>
    <lineage>
        <taxon>Archaea</taxon>
        <taxon>Thermoproteota</taxon>
        <taxon>Thermoprotei</taxon>
        <taxon>Sulfolobales</taxon>
        <taxon>Sulfolobaceae</taxon>
        <taxon>Metallosphaera</taxon>
    </lineage>
</organism>
<evidence type="ECO:0000313" key="2">
    <source>
        <dbReference type="Proteomes" id="UP000003980"/>
    </source>
</evidence>
<dbReference type="Proteomes" id="UP000003980">
    <property type="component" value="Unassembled WGS sequence"/>
</dbReference>
<sequence length="218" mass="24517">MQPDSGIKVPLIFSGLPLKGTDNPFLIIVARFNCESQEIPYWWDKFKVLVREATGFSPKPMRVPACMPLSSQYVLGSKLAMDYIAKLVGLSSEEVSQTLEMLDEAMFGVPVLKALRISQDKGKSLLFRDGEDPIYVEFPAVEIKVLAYFPLTEVGSVDSSIIHLAGITPVRVAQNPDSDSVRMENGLWFSLFGLPIPKVDRWKWTWDLEWASLLEYSN</sequence>
<dbReference type="eggNOG" id="arCOG05890">
    <property type="taxonomic scope" value="Archaea"/>
</dbReference>
<proteinExistence type="predicted"/>
<dbReference type="STRING" id="671065.MetMK1DRAFT_00029990"/>
<name>H2C8T2_9CREN</name>
<dbReference type="EMBL" id="JH597770">
    <property type="protein sequence ID" value="EHP68558.1"/>
    <property type="molecule type" value="Genomic_DNA"/>
</dbReference>
<evidence type="ECO:0000313" key="1">
    <source>
        <dbReference type="EMBL" id="EHP68558.1"/>
    </source>
</evidence>
<gene>
    <name evidence="1" type="ORF">MetMK1DRAFT_00029990</name>
</gene>
<accession>H2C8T2</accession>
<reference evidence="1 2" key="1">
    <citation type="submission" date="2012-01" db="EMBL/GenBank/DDBJ databases">
        <title>Improved High-Quality Draft sequence of Metallosphaera yellowstonensis MK1.</title>
        <authorList>
            <consortium name="US DOE Joint Genome Institute"/>
            <person name="Lucas S."/>
            <person name="Han J."/>
            <person name="Cheng J.-F."/>
            <person name="Goodwin L."/>
            <person name="Pitluck S."/>
            <person name="Peters L."/>
            <person name="Teshima H."/>
            <person name="Detter J.C."/>
            <person name="Han C."/>
            <person name="Tapia R."/>
            <person name="Land M."/>
            <person name="Hauser L."/>
            <person name="Kyrpides N."/>
            <person name="Kozubal M."/>
            <person name="Macur R.E."/>
            <person name="Jay Z."/>
            <person name="Inskeep W."/>
            <person name="Woyke T."/>
        </authorList>
    </citation>
    <scope>NUCLEOTIDE SEQUENCE [LARGE SCALE GENOMIC DNA]</scope>
    <source>
        <strain evidence="1 2">MK1</strain>
    </source>
</reference>
<keyword evidence="2" id="KW-1185">Reference proteome</keyword>